<dbReference type="Pfam" id="PF18911">
    <property type="entry name" value="PKD_4"/>
    <property type="match status" value="1"/>
</dbReference>
<protein>
    <recommendedName>
        <fullName evidence="2">PKD domain-containing protein</fullName>
    </recommendedName>
</protein>
<gene>
    <name evidence="3" type="ORF">BET99_01800</name>
</gene>
<dbReference type="PROSITE" id="PS51257">
    <property type="entry name" value="PROKAR_LIPOPROTEIN"/>
    <property type="match status" value="1"/>
</dbReference>
<reference evidence="3 4" key="1">
    <citation type="submission" date="2016-08" db="EMBL/GenBank/DDBJ databases">
        <title>New Insights into Marine Group III Euryarchaeota, from dark to light.</title>
        <authorList>
            <person name="Haro-Moreno J.M."/>
            <person name="Rodriguez-Valera F."/>
            <person name="Lopez-Garcia P."/>
            <person name="Moreira D."/>
            <person name="Martin-Cuadrado A.B."/>
        </authorList>
    </citation>
    <scope>NUCLEOTIDE SEQUENCE [LARGE SCALE GENOMIC DNA]</scope>
    <source>
        <strain evidence="3">CG-Epi2</strain>
    </source>
</reference>
<dbReference type="AlphaFoldDB" id="A0A1J5TKU4"/>
<dbReference type="Proteomes" id="UP000183615">
    <property type="component" value="Unassembled WGS sequence"/>
</dbReference>
<sequence>MKYLSIWVISILIFSGCLDFLDEENENGAPVAVIKIEGNSPFEPDTDIIFSGKGSSDPDNDILEYYWDFDKNDGKDEAKIGKISDYGKIIHYYSIENTYTVTLTVSDGDKTASTTKNIKIEQSSSDIRAVVTTNDNTESVMDGVEQISYSFSASNSESDSEIIKYEWDFSYDSSEGFTVDQESTSPEINEKFDSGLYTVKVRITNEMGESDESSYSDDIDLKINYDYETTRTIDTGQQEHTFQLYGLPARYIRATLEYESNSVHTKDLDLYLYNTTQDRNPDDSDDEHVDSNTTHNNDDIEQLNIIEMDYYNNTDRSWFDEAHELGDWTVVIDHERTGSSEYTLRIEVIYWE</sequence>
<evidence type="ECO:0000259" key="2">
    <source>
        <dbReference type="PROSITE" id="PS50093"/>
    </source>
</evidence>
<dbReference type="Gene3D" id="2.60.40.10">
    <property type="entry name" value="Immunoglobulins"/>
    <property type="match status" value="2"/>
</dbReference>
<dbReference type="InterPro" id="IPR013783">
    <property type="entry name" value="Ig-like_fold"/>
</dbReference>
<accession>A0A1J5TKU4</accession>
<evidence type="ECO:0000256" key="1">
    <source>
        <dbReference type="SAM" id="MobiDB-lite"/>
    </source>
</evidence>
<proteinExistence type="predicted"/>
<dbReference type="SMART" id="SM00089">
    <property type="entry name" value="PKD"/>
    <property type="match status" value="2"/>
</dbReference>
<dbReference type="SUPFAM" id="SSF49299">
    <property type="entry name" value="PKD domain"/>
    <property type="match status" value="2"/>
</dbReference>
<evidence type="ECO:0000313" key="4">
    <source>
        <dbReference type="Proteomes" id="UP000183615"/>
    </source>
</evidence>
<feature type="domain" description="PKD" evidence="2">
    <location>
        <begin position="47"/>
        <end position="127"/>
    </location>
</feature>
<organism evidence="3 4">
    <name type="scientific">Marine Group III euryarchaeote CG-Epi2</name>
    <dbReference type="NCBI Taxonomy" id="1888996"/>
    <lineage>
        <taxon>Archaea</taxon>
        <taxon>Methanobacteriati</taxon>
        <taxon>Thermoplasmatota</taxon>
        <taxon>Thermoplasmata</taxon>
        <taxon>Candidatus Thermoprofundales</taxon>
    </lineage>
</organism>
<name>A0A1J5TKU4_9ARCH</name>
<dbReference type="EMBL" id="MIYZ01000039">
    <property type="protein sequence ID" value="OIR21586.1"/>
    <property type="molecule type" value="Genomic_DNA"/>
</dbReference>
<dbReference type="CDD" id="cd00146">
    <property type="entry name" value="PKD"/>
    <property type="match status" value="1"/>
</dbReference>
<dbReference type="InterPro" id="IPR022409">
    <property type="entry name" value="PKD/Chitinase_dom"/>
</dbReference>
<dbReference type="PROSITE" id="PS50093">
    <property type="entry name" value="PKD"/>
    <property type="match status" value="1"/>
</dbReference>
<feature type="region of interest" description="Disordered" evidence="1">
    <location>
        <begin position="275"/>
        <end position="297"/>
    </location>
</feature>
<dbReference type="InterPro" id="IPR000601">
    <property type="entry name" value="PKD_dom"/>
</dbReference>
<comment type="caution">
    <text evidence="3">The sequence shown here is derived from an EMBL/GenBank/DDBJ whole genome shotgun (WGS) entry which is preliminary data.</text>
</comment>
<dbReference type="InterPro" id="IPR035986">
    <property type="entry name" value="PKD_dom_sf"/>
</dbReference>
<evidence type="ECO:0000313" key="3">
    <source>
        <dbReference type="EMBL" id="OIR21586.1"/>
    </source>
</evidence>